<evidence type="ECO:0000259" key="4">
    <source>
        <dbReference type="PROSITE" id="PS50043"/>
    </source>
</evidence>
<dbReference type="Proteomes" id="UP000242957">
    <property type="component" value="Unassembled WGS sequence"/>
</dbReference>
<keyword evidence="2" id="KW-0238">DNA-binding</keyword>
<name>A0A1G9ZAA3_9PSED</name>
<dbReference type="GO" id="GO:0006355">
    <property type="term" value="P:regulation of DNA-templated transcription"/>
    <property type="evidence" value="ECO:0007669"/>
    <property type="project" value="InterPro"/>
</dbReference>
<keyword evidence="6" id="KW-1185">Reference proteome</keyword>
<keyword evidence="3" id="KW-0804">Transcription</keyword>
<dbReference type="CDD" id="cd06170">
    <property type="entry name" value="LuxR_C_like"/>
    <property type="match status" value="1"/>
</dbReference>
<dbReference type="PANTHER" id="PTHR44688">
    <property type="entry name" value="DNA-BINDING TRANSCRIPTIONAL ACTIVATOR DEVR_DOSR"/>
    <property type="match status" value="1"/>
</dbReference>
<evidence type="ECO:0000313" key="5">
    <source>
        <dbReference type="EMBL" id="SDN17761.1"/>
    </source>
</evidence>
<dbReference type="Pfam" id="PF25873">
    <property type="entry name" value="WHD_MalT"/>
    <property type="match status" value="1"/>
</dbReference>
<proteinExistence type="predicted"/>
<feature type="domain" description="HTH luxR-type" evidence="4">
    <location>
        <begin position="815"/>
        <end position="880"/>
    </location>
</feature>
<dbReference type="InterPro" id="IPR059106">
    <property type="entry name" value="WHD_MalT"/>
</dbReference>
<dbReference type="SMART" id="SM00028">
    <property type="entry name" value="TPR"/>
    <property type="match status" value="4"/>
</dbReference>
<dbReference type="STRING" id="198616.SAMN05216193_101408"/>
<dbReference type="RefSeq" id="WP_084310217.1">
    <property type="nucleotide sequence ID" value="NZ_FNIJ01000001.1"/>
</dbReference>
<gene>
    <name evidence="5" type="ORF">SAMN05216193_101408</name>
</gene>
<dbReference type="SUPFAM" id="SSF48452">
    <property type="entry name" value="TPR-like"/>
    <property type="match status" value="1"/>
</dbReference>
<dbReference type="EMBL" id="FNIJ01000001">
    <property type="protein sequence ID" value="SDN17761.1"/>
    <property type="molecule type" value="Genomic_DNA"/>
</dbReference>
<dbReference type="GO" id="GO:0003677">
    <property type="term" value="F:DNA binding"/>
    <property type="evidence" value="ECO:0007669"/>
    <property type="project" value="UniProtKB-KW"/>
</dbReference>
<dbReference type="SMART" id="SM00421">
    <property type="entry name" value="HTH_LUXR"/>
    <property type="match status" value="1"/>
</dbReference>
<evidence type="ECO:0000256" key="1">
    <source>
        <dbReference type="ARBA" id="ARBA00023015"/>
    </source>
</evidence>
<dbReference type="PROSITE" id="PS50043">
    <property type="entry name" value="HTH_LUXR_2"/>
    <property type="match status" value="1"/>
</dbReference>
<dbReference type="Gene3D" id="1.25.40.10">
    <property type="entry name" value="Tetratricopeptide repeat domain"/>
    <property type="match status" value="1"/>
</dbReference>
<dbReference type="AlphaFoldDB" id="A0A1G9ZAA3"/>
<dbReference type="Pfam" id="PF00196">
    <property type="entry name" value="GerE"/>
    <property type="match status" value="1"/>
</dbReference>
<accession>A0A1G9ZAA3</accession>
<evidence type="ECO:0000313" key="6">
    <source>
        <dbReference type="Proteomes" id="UP000242957"/>
    </source>
</evidence>
<dbReference type="InterPro" id="IPR011990">
    <property type="entry name" value="TPR-like_helical_dom_sf"/>
</dbReference>
<reference evidence="6" key="1">
    <citation type="submission" date="2016-10" db="EMBL/GenBank/DDBJ databases">
        <authorList>
            <person name="Varghese N."/>
            <person name="Submissions S."/>
        </authorList>
    </citation>
    <scope>NUCLEOTIDE SEQUENCE [LARGE SCALE GENOMIC DNA]</scope>
    <source>
        <strain evidence="6">JCM 21621</strain>
    </source>
</reference>
<dbReference type="PANTHER" id="PTHR44688:SF16">
    <property type="entry name" value="DNA-BINDING TRANSCRIPTIONAL ACTIVATOR DEVR_DOSR"/>
    <property type="match status" value="1"/>
</dbReference>
<dbReference type="InterPro" id="IPR000792">
    <property type="entry name" value="Tscrpt_reg_LuxR_C"/>
</dbReference>
<sequence>MHPVKPSKLRPAPLPANALQRPQLLHRLTDASERGCLMTLLSAPLGYGKSTLLAQYAAQLATPWAWLRCDAGDNHALTLLLHLGHALDVTLPERPLMPADEGPLWARILQQLESFDGRFTLLFDDLHQLRNRRACALLDELLHFAPAGLRIVAASQGLPQLALGHLRRAERLCLLGENELALDTVETGLLVAARDLQLGSDAIYQLRAGSEGWISGVLFGLSAFRELMAPAGQELAPLRPVALRTFGYIADFLDEELLRELPAGLLDFIERTSLVKAFDPGLAACLSGRPDAVELIRQMQRRELFIQQRPGERLGWRYHPALRRTLYQRLRQRDPAGLQQLHRQAAAWLLEQRCYTEAVYQLGRAQDFDALLAVIEQHSFDLLREGQVNSIVDFLSDVSVSDHFTLAITDASTVIVTNDIPRARACLLRLQRLLRRPDLPGRPERVHQTLAFVRSSVACLGGNLAHGIRVVDSALERFPQTNAATAVLHFNRASCLFGLGRLHAAREHAGRAVDELETLGFSGYTNSLHLLLGRIELARGEADNAAARFLALDQPLPSSAPRNFYDTFHNLGQGLALLQQNRLEQAAQRLSQAEAIAVVFPHCAGLPWVFHFQACLYSAMGNLQQARARWDEARRIARQYQLFALYRLAGAWRARLAVRERDQDFILGWLQEWHWCRRQYGAELQPAEWLAYAWVQRHLGQHKAAEQIAGNLREQAEAEDNRLLLLDVLLLETALLQDRHAASEALARLDQALQLASAHGLGQLAQHEGRDMAELFRQLLSPQVRRQAGLEQPLPPREQLNRLLHGLLANGPGESQQLLEPLTRREQDVLQRMARGQGNQQIADGLYISLSTVKTHINNLFRKLDASDREGALQAARTLNLLD</sequence>
<dbReference type="PROSITE" id="PS00622">
    <property type="entry name" value="HTH_LUXR_1"/>
    <property type="match status" value="1"/>
</dbReference>
<dbReference type="InterPro" id="IPR019734">
    <property type="entry name" value="TPR_rpt"/>
</dbReference>
<dbReference type="OrthoDB" id="1806906at2"/>
<dbReference type="InterPro" id="IPR036388">
    <property type="entry name" value="WH-like_DNA-bd_sf"/>
</dbReference>
<dbReference type="PRINTS" id="PR00038">
    <property type="entry name" value="HTHLUXR"/>
</dbReference>
<dbReference type="InterPro" id="IPR016032">
    <property type="entry name" value="Sig_transdc_resp-reg_C-effctor"/>
</dbReference>
<evidence type="ECO:0000256" key="2">
    <source>
        <dbReference type="ARBA" id="ARBA00023125"/>
    </source>
</evidence>
<dbReference type="InterPro" id="IPR027417">
    <property type="entry name" value="P-loop_NTPase"/>
</dbReference>
<dbReference type="Pfam" id="PF17874">
    <property type="entry name" value="TPR_MalT"/>
    <property type="match status" value="1"/>
</dbReference>
<dbReference type="SUPFAM" id="SSF46894">
    <property type="entry name" value="C-terminal effector domain of the bipartite response regulators"/>
    <property type="match status" value="1"/>
</dbReference>
<dbReference type="SUPFAM" id="SSF52540">
    <property type="entry name" value="P-loop containing nucleoside triphosphate hydrolases"/>
    <property type="match status" value="1"/>
</dbReference>
<organism evidence="5 6">
    <name type="scientific">Pseudomonas jinjuensis</name>
    <dbReference type="NCBI Taxonomy" id="198616"/>
    <lineage>
        <taxon>Bacteria</taxon>
        <taxon>Pseudomonadati</taxon>
        <taxon>Pseudomonadota</taxon>
        <taxon>Gammaproteobacteria</taxon>
        <taxon>Pseudomonadales</taxon>
        <taxon>Pseudomonadaceae</taxon>
        <taxon>Pseudomonas</taxon>
    </lineage>
</organism>
<keyword evidence="1" id="KW-0805">Transcription regulation</keyword>
<dbReference type="Gene3D" id="1.10.10.10">
    <property type="entry name" value="Winged helix-like DNA-binding domain superfamily/Winged helix DNA-binding domain"/>
    <property type="match status" value="1"/>
</dbReference>
<evidence type="ECO:0000256" key="3">
    <source>
        <dbReference type="ARBA" id="ARBA00023163"/>
    </source>
</evidence>
<protein>
    <submittedName>
        <fullName evidence="5">LuxR family transcriptional regulator, maltose regulon positive regulatory protein</fullName>
    </submittedName>
</protein>
<dbReference type="InterPro" id="IPR041617">
    <property type="entry name" value="TPR_MalT"/>
</dbReference>